<dbReference type="RefSeq" id="WP_053432193.1">
    <property type="nucleotide sequence ID" value="NZ_LILD02000008.1"/>
</dbReference>
<dbReference type="PANTHER" id="PTHR36435:SF1">
    <property type="entry name" value="CAAX AMINO TERMINAL PROTEASE FAMILY PROTEIN"/>
    <property type="match status" value="1"/>
</dbReference>
<dbReference type="AlphaFoldDB" id="A0A0M0KEK4"/>
<dbReference type="PANTHER" id="PTHR36435">
    <property type="entry name" value="SLR1288 PROTEIN"/>
    <property type="match status" value="1"/>
</dbReference>
<feature type="domain" description="CAAX prenyl protease 2/Lysostaphin resistance protein A-like" evidence="2">
    <location>
        <begin position="127"/>
        <end position="212"/>
    </location>
</feature>
<comment type="caution">
    <text evidence="3">The sequence shown here is derived from an EMBL/GenBank/DDBJ whole genome shotgun (WGS) entry which is preliminary data.</text>
</comment>
<dbReference type="GO" id="GO:0004175">
    <property type="term" value="F:endopeptidase activity"/>
    <property type="evidence" value="ECO:0007669"/>
    <property type="project" value="UniProtKB-ARBA"/>
</dbReference>
<feature type="transmembrane region" description="Helical" evidence="1">
    <location>
        <begin position="157"/>
        <end position="173"/>
    </location>
</feature>
<dbReference type="EMBL" id="LILD01000003">
    <property type="protein sequence ID" value="KOO36982.1"/>
    <property type="molecule type" value="Genomic_DNA"/>
</dbReference>
<feature type="transmembrane region" description="Helical" evidence="1">
    <location>
        <begin position="127"/>
        <end position="145"/>
    </location>
</feature>
<name>A0A0M0KEK4_ALKHA</name>
<accession>A0A0M0KEK4</accession>
<dbReference type="GO" id="GO:0080120">
    <property type="term" value="P:CAAX-box protein maturation"/>
    <property type="evidence" value="ECO:0007669"/>
    <property type="project" value="UniProtKB-ARBA"/>
</dbReference>
<keyword evidence="1" id="KW-1133">Transmembrane helix</keyword>
<evidence type="ECO:0000259" key="2">
    <source>
        <dbReference type="Pfam" id="PF02517"/>
    </source>
</evidence>
<organism evidence="3">
    <name type="scientific">Halalkalibacterium halodurans</name>
    <name type="common">Bacillus halodurans</name>
    <dbReference type="NCBI Taxonomy" id="86665"/>
    <lineage>
        <taxon>Bacteria</taxon>
        <taxon>Bacillati</taxon>
        <taxon>Bacillota</taxon>
        <taxon>Bacilli</taxon>
        <taxon>Bacillales</taxon>
        <taxon>Bacillaceae</taxon>
        <taxon>Halalkalibacterium (ex Joshi et al. 2022)</taxon>
    </lineage>
</organism>
<feature type="transmembrane region" description="Helical" evidence="1">
    <location>
        <begin position="86"/>
        <end position="107"/>
    </location>
</feature>
<feature type="transmembrane region" description="Helical" evidence="1">
    <location>
        <begin position="234"/>
        <end position="255"/>
    </location>
</feature>
<evidence type="ECO:0000256" key="1">
    <source>
        <dbReference type="SAM" id="Phobius"/>
    </source>
</evidence>
<gene>
    <name evidence="3" type="ORF">AMD02_16515</name>
</gene>
<dbReference type="InterPro" id="IPR003675">
    <property type="entry name" value="Rce1/LyrA-like_dom"/>
</dbReference>
<evidence type="ECO:0000313" key="3">
    <source>
        <dbReference type="EMBL" id="KOO36982.1"/>
    </source>
</evidence>
<reference evidence="3" key="1">
    <citation type="submission" date="2015-08" db="EMBL/GenBank/DDBJ databases">
        <title>Complete DNA Sequence of Pseudomonas syringae pv. actinidiae, the Causal Agent of Kiwifruit Canker Disease.</title>
        <authorList>
            <person name="Rikkerink E.H.A."/>
            <person name="Fineran P.C."/>
        </authorList>
    </citation>
    <scope>NUCLEOTIDE SEQUENCE</scope>
    <source>
        <strain evidence="3">DSM 13666</strain>
    </source>
</reference>
<keyword evidence="1" id="KW-0812">Transmembrane</keyword>
<dbReference type="PATRIC" id="fig|136160.3.peg.4258"/>
<protein>
    <recommendedName>
        <fullName evidence="2">CAAX prenyl protease 2/Lysostaphin resistance protein A-like domain-containing protein</fullName>
    </recommendedName>
</protein>
<proteinExistence type="predicted"/>
<keyword evidence="1" id="KW-0472">Membrane</keyword>
<dbReference type="InterPro" id="IPR052710">
    <property type="entry name" value="CAAX_protease"/>
</dbReference>
<feature type="transmembrane region" description="Helical" evidence="1">
    <location>
        <begin position="9"/>
        <end position="29"/>
    </location>
</feature>
<feature type="transmembrane region" description="Helical" evidence="1">
    <location>
        <begin position="203"/>
        <end position="222"/>
    </location>
</feature>
<dbReference type="Pfam" id="PF02517">
    <property type="entry name" value="Rce1-like"/>
    <property type="match status" value="1"/>
</dbReference>
<sequence>MNHVPIVRTLLWCVVTSLIAMLILALVSIVFSLDVLSYVAEFLPLVAVFTLWWRLKTHGVSLRTWLTFREGFPSFNSFTQLACWQLVFLLFSMAIVFVLMYFVALLFPSLLTDFIPNPSFLHDRSFIRGFLATVLIAPIVEEMFFRGFLLQKWAARYGLFTGAIIASLVFALLHVNLGFLGHFMIGLFWSFLYMATKNIWLPIVLHAFHNLVLLVIFHLPIGETPETSELTVKMFYYTGYVGIALSLLSLPFILWKLQQVYKQAKANENFLTIN</sequence>
<feature type="transmembrane region" description="Helical" evidence="1">
    <location>
        <begin position="35"/>
        <end position="53"/>
    </location>
</feature>